<feature type="region of interest" description="Disordered" evidence="6">
    <location>
        <begin position="1"/>
        <end position="21"/>
    </location>
</feature>
<feature type="compositionally biased region" description="Polar residues" evidence="6">
    <location>
        <begin position="9"/>
        <end position="21"/>
    </location>
</feature>
<evidence type="ECO:0000313" key="7">
    <source>
        <dbReference type="EMBL" id="CRL02297.1"/>
    </source>
</evidence>
<dbReference type="InterPro" id="IPR050687">
    <property type="entry name" value="Dynein_IC"/>
</dbReference>
<dbReference type="PANTHER" id="PTHR12442">
    <property type="entry name" value="DYNEIN INTERMEDIATE CHAIN"/>
    <property type="match status" value="1"/>
</dbReference>
<evidence type="ECO:0000256" key="3">
    <source>
        <dbReference type="ARBA" id="ARBA00022574"/>
    </source>
</evidence>
<dbReference type="AlphaFoldDB" id="A0A1J1IUT2"/>
<keyword evidence="5" id="KW-0175">Coiled coil</keyword>
<evidence type="ECO:0000256" key="4">
    <source>
        <dbReference type="ARBA" id="ARBA00022737"/>
    </source>
</evidence>
<organism evidence="7 8">
    <name type="scientific">Clunio marinus</name>
    <dbReference type="NCBI Taxonomy" id="568069"/>
    <lineage>
        <taxon>Eukaryota</taxon>
        <taxon>Metazoa</taxon>
        <taxon>Ecdysozoa</taxon>
        <taxon>Arthropoda</taxon>
        <taxon>Hexapoda</taxon>
        <taxon>Insecta</taxon>
        <taxon>Pterygota</taxon>
        <taxon>Neoptera</taxon>
        <taxon>Endopterygota</taxon>
        <taxon>Diptera</taxon>
        <taxon>Nematocera</taxon>
        <taxon>Chironomoidea</taxon>
        <taxon>Chironomidae</taxon>
        <taxon>Clunio</taxon>
    </lineage>
</organism>
<protein>
    <submittedName>
        <fullName evidence="7">CLUMA_CG015432, isoform A</fullName>
    </submittedName>
</protein>
<proteinExistence type="predicted"/>
<dbReference type="PANTHER" id="PTHR12442:SF5">
    <property type="entry name" value="DYNEIN AXONEMAL INTERMEDIATE CHAIN 3"/>
    <property type="match status" value="1"/>
</dbReference>
<dbReference type="GO" id="GO:0036156">
    <property type="term" value="C:inner dynein arm"/>
    <property type="evidence" value="ECO:0007669"/>
    <property type="project" value="TreeGrafter"/>
</dbReference>
<accession>A0A1J1IUT2</accession>
<dbReference type="GO" id="GO:0060294">
    <property type="term" value="P:cilium movement involved in cell motility"/>
    <property type="evidence" value="ECO:0007669"/>
    <property type="project" value="TreeGrafter"/>
</dbReference>
<evidence type="ECO:0000256" key="6">
    <source>
        <dbReference type="SAM" id="MobiDB-lite"/>
    </source>
</evidence>
<dbReference type="OrthoDB" id="6619788at2759"/>
<gene>
    <name evidence="7" type="ORF">CLUMA_CG015432</name>
</gene>
<dbReference type="SMART" id="SM00320">
    <property type="entry name" value="WD40"/>
    <property type="match status" value="3"/>
</dbReference>
<dbReference type="Gene3D" id="2.130.10.10">
    <property type="entry name" value="YVTN repeat-like/Quinoprotein amine dehydrogenase"/>
    <property type="match status" value="1"/>
</dbReference>
<reference evidence="7 8" key="1">
    <citation type="submission" date="2015-04" db="EMBL/GenBank/DDBJ databases">
        <authorList>
            <person name="Syromyatnikov M.Y."/>
            <person name="Popov V.N."/>
        </authorList>
    </citation>
    <scope>NUCLEOTIDE SEQUENCE [LARGE SCALE GENOMIC DNA]</scope>
</reference>
<dbReference type="InterPro" id="IPR015943">
    <property type="entry name" value="WD40/YVTN_repeat-like_dom_sf"/>
</dbReference>
<dbReference type="GO" id="GO:0045503">
    <property type="term" value="F:dynein light chain binding"/>
    <property type="evidence" value="ECO:0007669"/>
    <property type="project" value="TreeGrafter"/>
</dbReference>
<keyword evidence="8" id="KW-1185">Reference proteome</keyword>
<evidence type="ECO:0000256" key="5">
    <source>
        <dbReference type="SAM" id="Coils"/>
    </source>
</evidence>
<name>A0A1J1IUT2_9DIPT</name>
<dbReference type="STRING" id="568069.A0A1J1IUT2"/>
<feature type="coiled-coil region" evidence="5">
    <location>
        <begin position="879"/>
        <end position="929"/>
    </location>
</feature>
<sequence length="1126" mass="131419">MNKRLATISGPTPETPISPSVPSATVDFDEPFEKEYSDEEDFELLIGFDVENAKHRLYNMNNSIILSINENQQRDMFLEVGVNVSFENPWKQIAKQFLEDHLTSDTYEMKILKEKLKEIEDDPLLLIGYVPHLSNESNDKFIIYLDELTCTEASEIIKRLEAVERRKVMKSIVKYPRAYQSMGSEQEVDLFVKKKRENIVDVELQSVYPMRYTNSNFGFRFADDVRDGYAELIPNKKIPIENIHRKMIDRSIQSGLLKITEEQQTDPTFPTNAWSQYLYEIDEEIEVIKDPVETIPDEQQDENDVPMILDRKKSKEEIPTVTNVGKVEEFKPSKQIAELLEILEFNQIDMYRNDYPSIAKTEIIKYKKPFIEEVCCFENISKCKGRNVISMDWHPEFSGVCVVAYGFNLTTKTIKDGEEVDVVKRTIIERNPILVWSFDDPLYPKLELEAIREISCISFCPYNGNIIVGGTLNGQIIIWDITGRLQKIEAEERETLTPEQIKNRSEIREFMNWSFLNDSNKIVLPAATSSIERSHENAITSIKWMATNYQCTSKGVLKQDLEHETQYRQFVTTSLDGNFCVWTLDWTIASDEAAKIVKVVRKINLPEELKEESSPFKSIDQMFHPHFKLAFSRPILSFTFNEGEFICSPLKKVTKNSDISNRIIYNIKAVKKEFFNPKMIVGTSVGEIILFSWEGSDFSNGAILNHQTMVKDLFAFIHDGPVTHATRNPFYSDVFISLGGFIFAIWHDGFKEFPIFWRRRESRLTGCQWSLDRPSVFFLISEDGTFEIWDLTNRIDIPSMEESLGGYMLTFVLQHKLMLSKRLLAIADYNTNLRIFTIPSAFVHQLPDEIQVFTQLINEEIERKKGQEQWKIEWYESNKDIVEARNVAEKELNDELEKKEKLRREYEEKRAEMAEIEAQKRAKKQAKKMVFDLPQRLEKKYNEQNYKRLLKVLMERKKVDKELLDKQTKVLKERMRYNEQKRVAIKENFSKINEDLSTIRARLIPVEEYQASRNELATEAVDEILRSKLDYQLIEEQSLAQLETLPEMHPMTKADILRRCKENRDWLNQSMGGGDRLSFENSKLKRHIRKMSDLSVISHFPGNRSVTFSADLKDHDSRLIDTPISN</sequence>
<dbReference type="GO" id="GO:0036159">
    <property type="term" value="P:inner dynein arm assembly"/>
    <property type="evidence" value="ECO:0007669"/>
    <property type="project" value="TreeGrafter"/>
</dbReference>
<dbReference type="SUPFAM" id="SSF50978">
    <property type="entry name" value="WD40 repeat-like"/>
    <property type="match status" value="1"/>
</dbReference>
<evidence type="ECO:0000256" key="1">
    <source>
        <dbReference type="ARBA" id="ARBA00004496"/>
    </source>
</evidence>
<dbReference type="Proteomes" id="UP000183832">
    <property type="component" value="Unassembled WGS sequence"/>
</dbReference>
<keyword evidence="3" id="KW-0853">WD repeat</keyword>
<dbReference type="EMBL" id="CVRI01000057">
    <property type="protein sequence ID" value="CRL02297.1"/>
    <property type="molecule type" value="Genomic_DNA"/>
</dbReference>
<evidence type="ECO:0000313" key="8">
    <source>
        <dbReference type="Proteomes" id="UP000183832"/>
    </source>
</evidence>
<keyword evidence="4" id="KW-0677">Repeat</keyword>
<comment type="subcellular location">
    <subcellularLocation>
        <location evidence="1">Cytoplasm</location>
    </subcellularLocation>
</comment>
<evidence type="ECO:0000256" key="2">
    <source>
        <dbReference type="ARBA" id="ARBA00022490"/>
    </source>
</evidence>
<dbReference type="InterPro" id="IPR001680">
    <property type="entry name" value="WD40_rpt"/>
</dbReference>
<dbReference type="InterPro" id="IPR036322">
    <property type="entry name" value="WD40_repeat_dom_sf"/>
</dbReference>
<keyword evidence="2" id="KW-0963">Cytoplasm</keyword>
<dbReference type="GO" id="GO:0045504">
    <property type="term" value="F:dynein heavy chain binding"/>
    <property type="evidence" value="ECO:0007669"/>
    <property type="project" value="TreeGrafter"/>
</dbReference>